<feature type="region of interest" description="Disordered" evidence="1">
    <location>
        <begin position="78"/>
        <end position="111"/>
    </location>
</feature>
<evidence type="ECO:0000313" key="5">
    <source>
        <dbReference type="Proteomes" id="UP001153076"/>
    </source>
</evidence>
<protein>
    <recommendedName>
        <fullName evidence="6">Zinc-ribbon domain-containing protein</fullName>
    </recommendedName>
</protein>
<feature type="region of interest" description="Disordered" evidence="1">
    <location>
        <begin position="240"/>
        <end position="272"/>
    </location>
</feature>
<evidence type="ECO:0000256" key="1">
    <source>
        <dbReference type="SAM" id="MobiDB-lite"/>
    </source>
</evidence>
<dbReference type="Pfam" id="PF11331">
    <property type="entry name" value="Zn_ribbon_12"/>
    <property type="match status" value="1"/>
</dbReference>
<keyword evidence="5" id="KW-1185">Reference proteome</keyword>
<evidence type="ECO:0000259" key="2">
    <source>
        <dbReference type="Pfam" id="PF11331"/>
    </source>
</evidence>
<evidence type="ECO:0000259" key="3">
    <source>
        <dbReference type="Pfam" id="PF22910"/>
    </source>
</evidence>
<evidence type="ECO:0008006" key="6">
    <source>
        <dbReference type="Google" id="ProtNLM"/>
    </source>
</evidence>
<gene>
    <name evidence="4" type="ORF">Cgig2_032265</name>
</gene>
<dbReference type="EMBL" id="JAKOGI010000686">
    <property type="protein sequence ID" value="KAJ8431494.1"/>
    <property type="molecule type" value="Genomic_DNA"/>
</dbReference>
<dbReference type="AlphaFoldDB" id="A0A9Q1JUW0"/>
<dbReference type="Pfam" id="PF22910">
    <property type="entry name" value="EDR4-like_1st"/>
    <property type="match status" value="1"/>
</dbReference>
<proteinExistence type="predicted"/>
<dbReference type="GO" id="GO:1900150">
    <property type="term" value="P:regulation of defense response to fungus"/>
    <property type="evidence" value="ECO:0007669"/>
    <property type="project" value="InterPro"/>
</dbReference>
<accession>A0A9Q1JUW0</accession>
<feature type="domain" description="Enhanced disease resistance 4-like N-terminal" evidence="3">
    <location>
        <begin position="9"/>
        <end position="40"/>
    </location>
</feature>
<organism evidence="4 5">
    <name type="scientific">Carnegiea gigantea</name>
    <dbReference type="NCBI Taxonomy" id="171969"/>
    <lineage>
        <taxon>Eukaryota</taxon>
        <taxon>Viridiplantae</taxon>
        <taxon>Streptophyta</taxon>
        <taxon>Embryophyta</taxon>
        <taxon>Tracheophyta</taxon>
        <taxon>Spermatophyta</taxon>
        <taxon>Magnoliopsida</taxon>
        <taxon>eudicotyledons</taxon>
        <taxon>Gunneridae</taxon>
        <taxon>Pentapetalae</taxon>
        <taxon>Caryophyllales</taxon>
        <taxon>Cactineae</taxon>
        <taxon>Cactaceae</taxon>
        <taxon>Cactoideae</taxon>
        <taxon>Echinocereeae</taxon>
        <taxon>Carnegiea</taxon>
    </lineage>
</organism>
<name>A0A9Q1JUW0_9CARY</name>
<dbReference type="PANTHER" id="PTHR31105:SF38">
    <property type="entry name" value="PROTEIN ENHANCED DISEASE RESISTANCE 4"/>
    <property type="match status" value="1"/>
</dbReference>
<feature type="compositionally biased region" description="Basic and acidic residues" evidence="1">
    <location>
        <begin position="477"/>
        <end position="486"/>
    </location>
</feature>
<feature type="compositionally biased region" description="Low complexity" evidence="1">
    <location>
        <begin position="409"/>
        <end position="419"/>
    </location>
</feature>
<feature type="compositionally biased region" description="Low complexity" evidence="1">
    <location>
        <begin position="83"/>
        <end position="101"/>
    </location>
</feature>
<dbReference type="Proteomes" id="UP001153076">
    <property type="component" value="Unassembled WGS sequence"/>
</dbReference>
<feature type="compositionally biased region" description="Basic and acidic residues" evidence="1">
    <location>
        <begin position="821"/>
        <end position="845"/>
    </location>
</feature>
<dbReference type="InterPro" id="IPR055126">
    <property type="entry name" value="EDR4-like_N"/>
</dbReference>
<dbReference type="InterPro" id="IPR040244">
    <property type="entry name" value="EDR4-like"/>
</dbReference>
<comment type="caution">
    <text evidence="4">The sequence shown here is derived from an EMBL/GenBank/DDBJ whole genome shotgun (WGS) entry which is preliminary data.</text>
</comment>
<feature type="region of interest" description="Disordered" evidence="1">
    <location>
        <begin position="402"/>
        <end position="423"/>
    </location>
</feature>
<feature type="region of interest" description="Disordered" evidence="1">
    <location>
        <begin position="450"/>
        <end position="512"/>
    </location>
</feature>
<dbReference type="PANTHER" id="PTHR31105">
    <property type="entry name" value="EXTRA-LARGE G-PROTEIN-LIKE"/>
    <property type="match status" value="1"/>
</dbReference>
<dbReference type="InterPro" id="IPR021480">
    <property type="entry name" value="Zinc_ribbon_12"/>
</dbReference>
<feature type="region of interest" description="Disordered" evidence="1">
    <location>
        <begin position="821"/>
        <end position="849"/>
    </location>
</feature>
<feature type="region of interest" description="Disordered" evidence="1">
    <location>
        <begin position="132"/>
        <end position="154"/>
    </location>
</feature>
<feature type="domain" description="Probable zinc-ribbon" evidence="2">
    <location>
        <begin position="742"/>
        <end position="789"/>
    </location>
</feature>
<evidence type="ECO:0000313" key="4">
    <source>
        <dbReference type="EMBL" id="KAJ8431494.1"/>
    </source>
</evidence>
<dbReference type="OrthoDB" id="1930285at2759"/>
<reference evidence="4" key="1">
    <citation type="submission" date="2022-04" db="EMBL/GenBank/DDBJ databases">
        <title>Carnegiea gigantea Genome sequencing and assembly v2.</title>
        <authorList>
            <person name="Copetti D."/>
            <person name="Sanderson M.J."/>
            <person name="Burquez A."/>
            <person name="Wojciechowski M.F."/>
        </authorList>
    </citation>
    <scope>NUCLEOTIDE SEQUENCE</scope>
    <source>
        <strain evidence="4">SGP5-SGP5p</strain>
        <tissue evidence="4">Aerial part</tissue>
    </source>
</reference>
<sequence length="913" mass="102041">MTQKSSADLRLVKCPRCAKILPEPEQVSVYACGGCDTVLQGNASPLVLASYRAKYYRKDNNTTGSSLHQDDGVQSNGIAQALSGGESDGSSQRSSSAGRQSLDQNEERDQNPVVNYNSKHIETANAAYHTSLSDESSLLGNEENGETDDNTDQFNQRDCVVDSNKGHAGAVSLANKAALTESLIVEGCTQEQMGDLDSPEETSMLKEYQNLENTKLEQFDIVNGAKKDQDDHLEQFDGTTFGKHKQVGEASSSGEASVLDESQGIQNKERFKSAPEKKLLRVNTKRREGDGFEECLSKKLNGIKLDEAPLPTEITQVGDENSTVTLEIGQRDGVSASSSAKDLIIIGELMSTNVSQSPRCESSSLNDVMETSRQKIDFDNSTMQGGSSNAVNTVGNLLKAGPRSLNKGSSFSEESISSFDGNYDQVSRQEEHVSKETLLLNNAVSGYADIPEIPELNNDPLGRKAYKSEGKSSSMLLDEKLNRSRIEDEESLEENQLPLRNSSVPNRDGFPLRISPSYRSSAVAYETGSSSSYVNDELPSDDMRHHPYRHENPETWVRKTHASRGTTNRRRRRRRRFSEESWRENEFLAIYYGYETSGEIYRRAGYHDGYLDQRRPSESWSRSGSLPRMPYSGEVLNGRYHTRNPYMHWHNYMDNLRWPAQLPPTGVYCHQWLCVPPSREISWDLYESDPTNPWQLREPEPHPWSRGLVIFPDDQSYKDQIVRSLYLREKRQAVKRHLQPVAGGAPFITCNFCFRVLRLPVDFLLTQRRRKGSHMLKCGACLKILEFSLENGCSFVAHMPNACEEADTDVRNGDFVSDKAKVREADSTDMHSDDSFGGSGKEKSKPASVCEVKTAESDNAARGSAVQGRQLKITWQLPARTKSPLHQLMGYSSPHDLLNGHAEDVEIICRSEK</sequence>